<evidence type="ECO:0000259" key="7">
    <source>
        <dbReference type="PROSITE" id="PS50850"/>
    </source>
</evidence>
<dbReference type="PROSITE" id="PS50850">
    <property type="entry name" value="MFS"/>
    <property type="match status" value="1"/>
</dbReference>
<evidence type="ECO:0000256" key="3">
    <source>
        <dbReference type="ARBA" id="ARBA00022692"/>
    </source>
</evidence>
<dbReference type="InterPro" id="IPR020846">
    <property type="entry name" value="MFS_dom"/>
</dbReference>
<feature type="transmembrane region" description="Helical" evidence="6">
    <location>
        <begin position="79"/>
        <end position="97"/>
    </location>
</feature>
<dbReference type="Pfam" id="PF07690">
    <property type="entry name" value="MFS_1"/>
    <property type="match status" value="1"/>
</dbReference>
<sequence length="566" mass="62406">MYKSVANNRFFSRSDRSCSTLPIPLIHSCVLLFMSHGFQENSDLIWTTLIDDRTIAIMNAILSEPRPASYNEFTSTQRLFILAIVCLTGIISPLSSIMYTPALPALAQSIGVPISKINLTVTVYLIFGGTTPFFWSGISEVYGRRLVYVLTLLITVATSLGLCFTQSYAAVLALRALHAFGCSSARAIGAGVIRDVFPAEFRGSYMGFYNAGVGAGAAFGPVLGGILAQYSSWHAIFYFLAALSSFAFVCVVLLFPETLRSAKYANTSRYFQPPMRFLCPRYDATFDGPVERPREGNFDFSFLSSIPRYADVFCILMVMGVCYLVWQASMVSTSSLYSMNYHLNEAQIGLTYLSNGFGGLFGNIVIGKLLDRSYEQQRLLELSSRDSEVSGRNSITSQKSSYTPKNKAVESIEKARLRSLGYSIPCFWTSVLIFSALIQARTHVAFPIILSFWISWWNSFIMAPSGRHPILHPLCGALVDSMCSPLRVAIIMVDLFENSASIASATTNLVQGTFGAIGSATIAPMIGKLNVWWSLFLLSGLCLLVMPLILVHFKIGVRCRKQREGL</sequence>
<feature type="transmembrane region" description="Helical" evidence="6">
    <location>
        <begin position="147"/>
        <end position="170"/>
    </location>
</feature>
<protein>
    <recommendedName>
        <fullName evidence="7">Major facilitator superfamily (MFS) profile domain-containing protein</fullName>
    </recommendedName>
</protein>
<dbReference type="PANTHER" id="PTHR23502">
    <property type="entry name" value="MAJOR FACILITATOR SUPERFAMILY"/>
    <property type="match status" value="1"/>
</dbReference>
<dbReference type="GO" id="GO:0005886">
    <property type="term" value="C:plasma membrane"/>
    <property type="evidence" value="ECO:0007669"/>
    <property type="project" value="TreeGrafter"/>
</dbReference>
<keyword evidence="3 6" id="KW-0812">Transmembrane</keyword>
<evidence type="ECO:0000313" key="9">
    <source>
        <dbReference type="Proteomes" id="UP000518752"/>
    </source>
</evidence>
<feature type="transmembrane region" description="Helical" evidence="6">
    <location>
        <begin position="209"/>
        <end position="230"/>
    </location>
</feature>
<dbReference type="Gene3D" id="1.20.1720.10">
    <property type="entry name" value="Multidrug resistance protein D"/>
    <property type="match status" value="1"/>
</dbReference>
<dbReference type="EMBL" id="JAACJN010000007">
    <property type="protein sequence ID" value="KAF5392074.1"/>
    <property type="molecule type" value="Genomic_DNA"/>
</dbReference>
<dbReference type="OrthoDB" id="440553at2759"/>
<evidence type="ECO:0000256" key="2">
    <source>
        <dbReference type="ARBA" id="ARBA00022448"/>
    </source>
</evidence>
<dbReference type="InterPro" id="IPR011701">
    <property type="entry name" value="MFS"/>
</dbReference>
<dbReference type="PANTHER" id="PTHR23502:SF51">
    <property type="entry name" value="QUINIDINE RESISTANCE PROTEIN 1-RELATED"/>
    <property type="match status" value="1"/>
</dbReference>
<feature type="transmembrane region" description="Helical" evidence="6">
    <location>
        <begin position="420"/>
        <end position="438"/>
    </location>
</feature>
<reference evidence="8 9" key="1">
    <citation type="journal article" date="2020" name="ISME J.">
        <title>Uncovering the hidden diversity of litter-decomposition mechanisms in mushroom-forming fungi.</title>
        <authorList>
            <person name="Floudas D."/>
            <person name="Bentzer J."/>
            <person name="Ahren D."/>
            <person name="Johansson T."/>
            <person name="Persson P."/>
            <person name="Tunlid A."/>
        </authorList>
    </citation>
    <scope>NUCLEOTIDE SEQUENCE [LARGE SCALE GENOMIC DNA]</scope>
    <source>
        <strain evidence="8 9">CBS 406.79</strain>
    </source>
</reference>
<feature type="domain" description="Major facilitator superfamily (MFS) profile" evidence="7">
    <location>
        <begin position="81"/>
        <end position="558"/>
    </location>
</feature>
<dbReference type="Proteomes" id="UP000518752">
    <property type="component" value="Unassembled WGS sequence"/>
</dbReference>
<evidence type="ECO:0000256" key="5">
    <source>
        <dbReference type="ARBA" id="ARBA00023136"/>
    </source>
</evidence>
<feature type="transmembrane region" description="Helical" evidence="6">
    <location>
        <begin position="176"/>
        <end position="197"/>
    </location>
</feature>
<feature type="transmembrane region" description="Helical" evidence="6">
    <location>
        <begin position="531"/>
        <end position="553"/>
    </location>
</feature>
<dbReference type="AlphaFoldDB" id="A0A8H5HZ47"/>
<dbReference type="SUPFAM" id="SSF103473">
    <property type="entry name" value="MFS general substrate transporter"/>
    <property type="match status" value="1"/>
</dbReference>
<comment type="subcellular location">
    <subcellularLocation>
        <location evidence="1">Membrane</location>
        <topology evidence="1">Multi-pass membrane protein</topology>
    </subcellularLocation>
</comment>
<evidence type="ECO:0000256" key="1">
    <source>
        <dbReference type="ARBA" id="ARBA00004141"/>
    </source>
</evidence>
<keyword evidence="2" id="KW-0813">Transport</keyword>
<keyword evidence="5 6" id="KW-0472">Membrane</keyword>
<dbReference type="PRINTS" id="PR01035">
    <property type="entry name" value="TCRTETA"/>
</dbReference>
<accession>A0A8H5HZ47</accession>
<comment type="caution">
    <text evidence="8">The sequence shown here is derived from an EMBL/GenBank/DDBJ whole genome shotgun (WGS) entry which is preliminary data.</text>
</comment>
<feature type="transmembrane region" description="Helical" evidence="6">
    <location>
        <begin position="346"/>
        <end position="370"/>
    </location>
</feature>
<evidence type="ECO:0000256" key="4">
    <source>
        <dbReference type="ARBA" id="ARBA00022989"/>
    </source>
</evidence>
<gene>
    <name evidence="8" type="ORF">D9757_003311</name>
</gene>
<evidence type="ECO:0000256" key="6">
    <source>
        <dbReference type="SAM" id="Phobius"/>
    </source>
</evidence>
<keyword evidence="4 6" id="KW-1133">Transmembrane helix</keyword>
<feature type="transmembrane region" description="Helical" evidence="6">
    <location>
        <begin position="309"/>
        <end position="326"/>
    </location>
</feature>
<feature type="transmembrane region" description="Helical" evidence="6">
    <location>
        <begin position="236"/>
        <end position="255"/>
    </location>
</feature>
<dbReference type="InterPro" id="IPR001958">
    <property type="entry name" value="Tet-R_TetA/multi-R_MdtG-like"/>
</dbReference>
<keyword evidence="9" id="KW-1185">Reference proteome</keyword>
<dbReference type="GO" id="GO:0022857">
    <property type="term" value="F:transmembrane transporter activity"/>
    <property type="evidence" value="ECO:0007669"/>
    <property type="project" value="InterPro"/>
</dbReference>
<proteinExistence type="predicted"/>
<feature type="transmembrane region" description="Helical" evidence="6">
    <location>
        <begin position="117"/>
        <end position="135"/>
    </location>
</feature>
<evidence type="ECO:0000313" key="8">
    <source>
        <dbReference type="EMBL" id="KAF5392074.1"/>
    </source>
</evidence>
<organism evidence="8 9">
    <name type="scientific">Collybiopsis confluens</name>
    <dbReference type="NCBI Taxonomy" id="2823264"/>
    <lineage>
        <taxon>Eukaryota</taxon>
        <taxon>Fungi</taxon>
        <taxon>Dikarya</taxon>
        <taxon>Basidiomycota</taxon>
        <taxon>Agaricomycotina</taxon>
        <taxon>Agaricomycetes</taxon>
        <taxon>Agaricomycetidae</taxon>
        <taxon>Agaricales</taxon>
        <taxon>Marasmiineae</taxon>
        <taxon>Omphalotaceae</taxon>
        <taxon>Collybiopsis</taxon>
    </lineage>
</organism>
<name>A0A8H5HZ47_9AGAR</name>
<dbReference type="InterPro" id="IPR036259">
    <property type="entry name" value="MFS_trans_sf"/>
</dbReference>